<proteinExistence type="predicted"/>
<evidence type="ECO:0000313" key="1">
    <source>
        <dbReference type="EMBL" id="KAB1227311.1"/>
    </source>
</evidence>
<comment type="caution">
    <text evidence="1">The sequence shown here is derived from an EMBL/GenBank/DDBJ whole genome shotgun (WGS) entry which is preliminary data.</text>
</comment>
<dbReference type="AlphaFoldDB" id="A0A6A1WPW1"/>
<name>A0A6A1WPW1_9ROSI</name>
<dbReference type="PANTHER" id="PTHR47718">
    <property type="entry name" value="OS01G0519700 PROTEIN"/>
    <property type="match status" value="1"/>
</dbReference>
<reference evidence="1 2" key="1">
    <citation type="journal article" date="2019" name="Plant Biotechnol. J.">
        <title>The red bayberry genome and genetic basis of sex determination.</title>
        <authorList>
            <person name="Jia H.M."/>
            <person name="Jia H.J."/>
            <person name="Cai Q.L."/>
            <person name="Wang Y."/>
            <person name="Zhao H.B."/>
            <person name="Yang W.F."/>
            <person name="Wang G.Y."/>
            <person name="Li Y.H."/>
            <person name="Zhan D.L."/>
            <person name="Shen Y.T."/>
            <person name="Niu Q.F."/>
            <person name="Chang L."/>
            <person name="Qiu J."/>
            <person name="Zhao L."/>
            <person name="Xie H.B."/>
            <person name="Fu W.Y."/>
            <person name="Jin J."/>
            <person name="Li X.W."/>
            <person name="Jiao Y."/>
            <person name="Zhou C.C."/>
            <person name="Tu T."/>
            <person name="Chai C.Y."/>
            <person name="Gao J.L."/>
            <person name="Fan L.J."/>
            <person name="van de Weg E."/>
            <person name="Wang J.Y."/>
            <person name="Gao Z.S."/>
        </authorList>
    </citation>
    <scope>NUCLEOTIDE SEQUENCE [LARGE SCALE GENOMIC DNA]</scope>
    <source>
        <tissue evidence="1">Leaves</tissue>
    </source>
</reference>
<dbReference type="Proteomes" id="UP000516437">
    <property type="component" value="Chromosome 1"/>
</dbReference>
<evidence type="ECO:0000313" key="2">
    <source>
        <dbReference type="Proteomes" id="UP000516437"/>
    </source>
</evidence>
<dbReference type="OrthoDB" id="1295349at2759"/>
<protein>
    <submittedName>
        <fullName evidence="1">Protein FAR1-RELATED SEQUENCE 5</fullName>
    </submittedName>
</protein>
<organism evidence="1 2">
    <name type="scientific">Morella rubra</name>
    <name type="common">Chinese bayberry</name>
    <dbReference type="NCBI Taxonomy" id="262757"/>
    <lineage>
        <taxon>Eukaryota</taxon>
        <taxon>Viridiplantae</taxon>
        <taxon>Streptophyta</taxon>
        <taxon>Embryophyta</taxon>
        <taxon>Tracheophyta</taxon>
        <taxon>Spermatophyta</taxon>
        <taxon>Magnoliopsida</taxon>
        <taxon>eudicotyledons</taxon>
        <taxon>Gunneridae</taxon>
        <taxon>Pentapetalae</taxon>
        <taxon>rosids</taxon>
        <taxon>fabids</taxon>
        <taxon>Fagales</taxon>
        <taxon>Myricaceae</taxon>
        <taxon>Morella</taxon>
    </lineage>
</organism>
<keyword evidence="2" id="KW-1185">Reference proteome</keyword>
<dbReference type="EMBL" id="RXIC02000019">
    <property type="protein sequence ID" value="KAB1227311.1"/>
    <property type="molecule type" value="Genomic_DNA"/>
</dbReference>
<gene>
    <name evidence="1" type="ORF">CJ030_MR1G016831</name>
</gene>
<accession>A0A6A1WPW1</accession>
<dbReference type="PANTHER" id="PTHR47718:SF2">
    <property type="entry name" value="PROTEIN FAR1-RELATED SEQUENCE 5-LIKE"/>
    <property type="match status" value="1"/>
</dbReference>
<sequence length="208" mass="23688">MDTRLSLGGDKIYGNELPPKAISSKVFSSETHMGKTEKLDILVQEVDNAAIEVVFVQIQVIWFGQTMGVTNIWTLEWRDESMLMIGTMRTQLAFLASVGIRYKNKDKASIRPKIAHNLMVAQAGGRVKLGFTQTDLKNYLSNKRSKSVEVGVASALFNWFGDQYQKNSQFFFKIMFDDDEQITNVFWSDHDMRNDYALLGNFVSFDTT</sequence>